<protein>
    <submittedName>
        <fullName evidence="1">Uncharacterized protein</fullName>
    </submittedName>
</protein>
<name>A0A8S5RT07_9CAUD</name>
<accession>A0A8S5RT07</accession>
<organism evidence="1">
    <name type="scientific">Siphoviridae sp. ctZF426</name>
    <dbReference type="NCBI Taxonomy" id="2827580"/>
    <lineage>
        <taxon>Viruses</taxon>
        <taxon>Duplodnaviria</taxon>
        <taxon>Heunggongvirae</taxon>
        <taxon>Uroviricota</taxon>
        <taxon>Caudoviricetes</taxon>
    </lineage>
</organism>
<evidence type="ECO:0000313" key="1">
    <source>
        <dbReference type="EMBL" id="DAE92373.1"/>
    </source>
</evidence>
<sequence length="211" mass="23261">MSSAEERIKAHLPKALRSAVHFRNGEVTCDWDDWAVWRYEDTFGCISIRSDGHEERITDDVAAAYFTQRAFTDDIQPNLAGVLSGIYKFNVRKGTVRLKGSGMEPFLDLRMHEYYNDAVDAGISALADQTIRLVAADAAKRLGPHVIKRTGGGATIITTTRGTVYMSPDASNEDGSVQVTLDTPRRSTVLRIEPGGALPAYAIWDLINLTE</sequence>
<proteinExistence type="predicted"/>
<dbReference type="EMBL" id="BK057799">
    <property type="protein sequence ID" value="DAE92373.1"/>
    <property type="molecule type" value="Genomic_DNA"/>
</dbReference>
<reference evidence="1" key="1">
    <citation type="journal article" date="2021" name="Proc. Natl. Acad. Sci. U.S.A.">
        <title>A Catalog of Tens of Thousands of Viruses from Human Metagenomes Reveals Hidden Associations with Chronic Diseases.</title>
        <authorList>
            <person name="Tisza M.J."/>
            <person name="Buck C.B."/>
        </authorList>
    </citation>
    <scope>NUCLEOTIDE SEQUENCE</scope>
    <source>
        <strain evidence="1">CtZF426</strain>
    </source>
</reference>